<keyword evidence="3" id="KW-0012">Acyltransferase</keyword>
<gene>
    <name evidence="3" type="ORF">AB8B28_11055</name>
</gene>
<feature type="transmembrane region" description="Helical" evidence="1">
    <location>
        <begin position="230"/>
        <end position="248"/>
    </location>
</feature>
<sequence>MRNFLVLETFRFIGAIIVTLGHFFWGNGHPEAIPNSYILVVEFFFVLSAFLITLKQNPKKQGKTDVYLNNFFLGRCIRILFPYMIVLTFYYFTVFRILYPLKVSLFRYFVNIFLLQILGLNDNFPISEANVTVMVAWALGLELYIGTIFFSIVYFVKRNFKEGLFFICLIMFVVFLNIMKKYSPNYMDVHYLEIFNIPMGIFRIILSYTSGTIFAIFYKFVKEKNIKYKLIIFNILEILVLYFIIRFYGKSNYNRENEYIFPIVIGIAIVIFAHEIGFLSFILKKFSHLGKLSYSIYVIHPIFYEILRHYKIFNLPIYLLCIILSSFLFYFFVEKNIIKLKYKTINKKC</sequence>
<feature type="transmembrane region" description="Helical" evidence="1">
    <location>
        <begin position="200"/>
        <end position="218"/>
    </location>
</feature>
<dbReference type="RefSeq" id="WP_369715801.1">
    <property type="nucleotide sequence ID" value="NZ_CP165647.1"/>
</dbReference>
<proteinExistence type="predicted"/>
<keyword evidence="1" id="KW-0472">Membrane</keyword>
<dbReference type="EMBL" id="CP165647">
    <property type="protein sequence ID" value="XDU62160.1"/>
    <property type="molecule type" value="Genomic_DNA"/>
</dbReference>
<reference evidence="3" key="1">
    <citation type="submission" date="2024-07" db="EMBL/GenBank/DDBJ databases">
        <authorList>
            <person name="Li X.-J."/>
            <person name="Wang X."/>
        </authorList>
    </citation>
    <scope>NUCLEOTIDE SEQUENCE</scope>
    <source>
        <strain evidence="3">HSP-536</strain>
    </source>
</reference>
<dbReference type="GO" id="GO:0016020">
    <property type="term" value="C:membrane"/>
    <property type="evidence" value="ECO:0007669"/>
    <property type="project" value="TreeGrafter"/>
</dbReference>
<keyword evidence="3" id="KW-0808">Transferase</keyword>
<feature type="transmembrane region" description="Helical" evidence="1">
    <location>
        <begin position="260"/>
        <end position="282"/>
    </location>
</feature>
<accession>A0AB39V3Z8</accession>
<dbReference type="GO" id="GO:0000271">
    <property type="term" value="P:polysaccharide biosynthetic process"/>
    <property type="evidence" value="ECO:0007669"/>
    <property type="project" value="TreeGrafter"/>
</dbReference>
<dbReference type="Pfam" id="PF01757">
    <property type="entry name" value="Acyl_transf_3"/>
    <property type="match status" value="1"/>
</dbReference>
<keyword evidence="1" id="KW-1133">Transmembrane helix</keyword>
<protein>
    <submittedName>
        <fullName evidence="3">Acyltransferase family protein</fullName>
        <ecNumber evidence="3">2.3.-.-</ecNumber>
    </submittedName>
</protein>
<feature type="transmembrane region" description="Helical" evidence="1">
    <location>
        <begin position="289"/>
        <end position="307"/>
    </location>
</feature>
<dbReference type="PANTHER" id="PTHR23028:SF53">
    <property type="entry name" value="ACYL_TRANSF_3 DOMAIN-CONTAINING PROTEIN"/>
    <property type="match status" value="1"/>
</dbReference>
<dbReference type="InterPro" id="IPR050879">
    <property type="entry name" value="Acyltransferase_3"/>
</dbReference>
<dbReference type="AlphaFoldDB" id="A0AB39V3Z8"/>
<dbReference type="GO" id="GO:0016747">
    <property type="term" value="F:acyltransferase activity, transferring groups other than amino-acyl groups"/>
    <property type="evidence" value="ECO:0007669"/>
    <property type="project" value="InterPro"/>
</dbReference>
<dbReference type="InterPro" id="IPR002656">
    <property type="entry name" value="Acyl_transf_3_dom"/>
</dbReference>
<dbReference type="EC" id="2.3.-.-" evidence="3"/>
<keyword evidence="1" id="KW-0812">Transmembrane</keyword>
<feature type="transmembrane region" description="Helical" evidence="1">
    <location>
        <begin position="313"/>
        <end position="333"/>
    </location>
</feature>
<feature type="transmembrane region" description="Helical" evidence="1">
    <location>
        <begin position="37"/>
        <end position="54"/>
    </location>
</feature>
<organism evidence="3">
    <name type="scientific">Leptotrichia alba</name>
    <dbReference type="NCBI Taxonomy" id="3239304"/>
    <lineage>
        <taxon>Bacteria</taxon>
        <taxon>Fusobacteriati</taxon>
        <taxon>Fusobacteriota</taxon>
        <taxon>Fusobacteriia</taxon>
        <taxon>Fusobacteriales</taxon>
        <taxon>Leptotrichiaceae</taxon>
        <taxon>Leptotrichia</taxon>
    </lineage>
</organism>
<evidence type="ECO:0000256" key="1">
    <source>
        <dbReference type="SAM" id="Phobius"/>
    </source>
</evidence>
<dbReference type="PANTHER" id="PTHR23028">
    <property type="entry name" value="ACETYLTRANSFERASE"/>
    <property type="match status" value="1"/>
</dbReference>
<feature type="transmembrane region" description="Helical" evidence="1">
    <location>
        <begin position="163"/>
        <end position="180"/>
    </location>
</feature>
<feature type="transmembrane region" description="Helical" evidence="1">
    <location>
        <begin position="5"/>
        <end position="25"/>
    </location>
</feature>
<name>A0AB39V3Z8_9FUSO</name>
<feature type="domain" description="Acyltransferase 3" evidence="2">
    <location>
        <begin position="7"/>
        <end position="329"/>
    </location>
</feature>
<feature type="transmembrane region" description="Helical" evidence="1">
    <location>
        <begin position="80"/>
        <end position="99"/>
    </location>
</feature>
<dbReference type="KEGG" id="lala:AB8B28_11055"/>
<feature type="transmembrane region" description="Helical" evidence="1">
    <location>
        <begin position="134"/>
        <end position="156"/>
    </location>
</feature>
<evidence type="ECO:0000259" key="2">
    <source>
        <dbReference type="Pfam" id="PF01757"/>
    </source>
</evidence>
<evidence type="ECO:0000313" key="3">
    <source>
        <dbReference type="EMBL" id="XDU62160.1"/>
    </source>
</evidence>